<dbReference type="GeneID" id="303561633"/>
<proteinExistence type="predicted"/>
<keyword evidence="4" id="KW-1185">Reference proteome</keyword>
<gene>
    <name evidence="1" type="ORF">CP523_13150</name>
    <name evidence="2" type="ORF">NH397_05535</name>
</gene>
<sequence>MEFTTIEQFREQPIEVQKIFLDWWECDYGDLYYYNEDPHEYKDVEIIDNNLECDLNGDFDYFKSIGPIPLFTEGQLRKFIEDKTNGKVESYYAWDYYTIAIRDTGCGGDDPQYDTEETNLLQVYWKVACIIAEEKVQVSEYQ</sequence>
<evidence type="ECO:0000313" key="3">
    <source>
        <dbReference type="Proteomes" id="UP000280586"/>
    </source>
</evidence>
<dbReference type="Proteomes" id="UP000280586">
    <property type="component" value="Chromosome"/>
</dbReference>
<protein>
    <submittedName>
        <fullName evidence="1">Uncharacterized protein</fullName>
    </submittedName>
</protein>
<dbReference type="EMBL" id="CP023671">
    <property type="protein sequence ID" value="AYE35295.1"/>
    <property type="molecule type" value="Genomic_DNA"/>
</dbReference>
<evidence type="ECO:0000313" key="1">
    <source>
        <dbReference type="EMBL" id="AYE35295.1"/>
    </source>
</evidence>
<reference evidence="2" key="2">
    <citation type="submission" date="2022-06" db="EMBL/GenBank/DDBJ databases">
        <authorList>
            <person name="Holder M.E."/>
            <person name="Ajami N.J."/>
            <person name="Petrosino J.F."/>
        </authorList>
    </citation>
    <scope>NUCLEOTIDE SEQUENCE</scope>
    <source>
        <strain evidence="2">RMA 8861</strain>
    </source>
</reference>
<evidence type="ECO:0000313" key="4">
    <source>
        <dbReference type="Proteomes" id="UP001055437"/>
    </source>
</evidence>
<reference evidence="1 3" key="1">
    <citation type="submission" date="2017-09" db="EMBL/GenBank/DDBJ databases">
        <authorList>
            <person name="Thomas P."/>
            <person name="Seyboldt C."/>
        </authorList>
    </citation>
    <scope>NUCLEOTIDE SEQUENCE [LARGE SCALE GENOMIC DNA]</scope>
    <source>
        <strain evidence="1 3">DSM 7534</strain>
    </source>
</reference>
<dbReference type="KEGG" id="csep:CP523_13150"/>
<dbReference type="EMBL" id="CP099799">
    <property type="protein sequence ID" value="USS01892.1"/>
    <property type="molecule type" value="Genomic_DNA"/>
</dbReference>
<dbReference type="Proteomes" id="UP001055437">
    <property type="component" value="Chromosome"/>
</dbReference>
<accession>A0A9N7PK56</accession>
<evidence type="ECO:0000313" key="2">
    <source>
        <dbReference type="EMBL" id="USS01892.1"/>
    </source>
</evidence>
<dbReference type="RefSeq" id="WP_120140934.1">
    <property type="nucleotide sequence ID" value="NZ_CP023671.1"/>
</dbReference>
<name>A0A9N7PK56_CLOSE</name>
<dbReference type="AlphaFoldDB" id="A0A9N7PK56"/>
<organism evidence="1 3">
    <name type="scientific">Clostridium septicum</name>
    <dbReference type="NCBI Taxonomy" id="1504"/>
    <lineage>
        <taxon>Bacteria</taxon>
        <taxon>Bacillati</taxon>
        <taxon>Bacillota</taxon>
        <taxon>Clostridia</taxon>
        <taxon>Eubacteriales</taxon>
        <taxon>Clostridiaceae</taxon>
        <taxon>Clostridium</taxon>
    </lineage>
</organism>